<sequence length="144" mass="16461">MQKSDFAFFHPLRVRWAEVDMQKVVFNGNYMLYCDVAFTEYWRHTGLKSSTEQAQDGIELFLRKAAIDYVASAEFDDQLDIGVRCSRLGRSSMGMTIGMFRGDDFLVGAELTYVYADVELKKGVAIPQGWRDRLQSLERIAPQG</sequence>
<name>A0A556A7R9_9BURK</name>
<feature type="domain" description="Thioesterase" evidence="3">
    <location>
        <begin position="23"/>
        <end position="104"/>
    </location>
</feature>
<dbReference type="OrthoDB" id="9796171at2"/>
<dbReference type="InterPro" id="IPR050563">
    <property type="entry name" value="4-hydroxybenzoyl-CoA_TE"/>
</dbReference>
<dbReference type="AlphaFoldDB" id="A0A556A7R9"/>
<dbReference type="SUPFAM" id="SSF54637">
    <property type="entry name" value="Thioesterase/thiol ester dehydrase-isomerase"/>
    <property type="match status" value="1"/>
</dbReference>
<reference evidence="4 5" key="1">
    <citation type="submission" date="2019-07" db="EMBL/GenBank/DDBJ databases">
        <title>Qingshengfaniella alkalisoli gen. nov., sp. nov., isolated from saline soil.</title>
        <authorList>
            <person name="Xu L."/>
            <person name="Huang X.-X."/>
            <person name="Sun J.-Q."/>
        </authorList>
    </citation>
    <scope>NUCLEOTIDE SEQUENCE [LARGE SCALE GENOMIC DNA]</scope>
    <source>
        <strain evidence="4 5">DSM 27279</strain>
    </source>
</reference>
<evidence type="ECO:0000259" key="3">
    <source>
        <dbReference type="Pfam" id="PF03061"/>
    </source>
</evidence>
<keyword evidence="5" id="KW-1185">Reference proteome</keyword>
<comment type="similarity">
    <text evidence="1">Belongs to the 4-hydroxybenzoyl-CoA thioesterase family.</text>
</comment>
<protein>
    <submittedName>
        <fullName evidence="4">Acyl-CoA thioesterase</fullName>
    </submittedName>
</protein>
<evidence type="ECO:0000313" key="4">
    <source>
        <dbReference type="EMBL" id="TSH88927.1"/>
    </source>
</evidence>
<dbReference type="Gene3D" id="3.10.129.10">
    <property type="entry name" value="Hotdog Thioesterase"/>
    <property type="match status" value="1"/>
</dbReference>
<evidence type="ECO:0000256" key="1">
    <source>
        <dbReference type="ARBA" id="ARBA00005953"/>
    </source>
</evidence>
<dbReference type="EMBL" id="VLTJ01000042">
    <property type="protein sequence ID" value="TSH88927.1"/>
    <property type="molecule type" value="Genomic_DNA"/>
</dbReference>
<evidence type="ECO:0000313" key="5">
    <source>
        <dbReference type="Proteomes" id="UP000318405"/>
    </source>
</evidence>
<dbReference type="PIRSF" id="PIRSF003230">
    <property type="entry name" value="YbgC"/>
    <property type="match status" value="1"/>
</dbReference>
<evidence type="ECO:0000256" key="2">
    <source>
        <dbReference type="ARBA" id="ARBA00022801"/>
    </source>
</evidence>
<dbReference type="NCBIfam" id="TIGR00051">
    <property type="entry name" value="YbgC/FadM family acyl-CoA thioesterase"/>
    <property type="match status" value="1"/>
</dbReference>
<dbReference type="Pfam" id="PF03061">
    <property type="entry name" value="4HBT"/>
    <property type="match status" value="1"/>
</dbReference>
<dbReference type="InterPro" id="IPR006683">
    <property type="entry name" value="Thioestr_dom"/>
</dbReference>
<keyword evidence="2" id="KW-0378">Hydrolase</keyword>
<accession>A0A556A7R9</accession>
<dbReference type="Proteomes" id="UP000318405">
    <property type="component" value="Unassembled WGS sequence"/>
</dbReference>
<dbReference type="PANTHER" id="PTHR31793">
    <property type="entry name" value="4-HYDROXYBENZOYL-COA THIOESTERASE FAMILY MEMBER"/>
    <property type="match status" value="1"/>
</dbReference>
<dbReference type="InterPro" id="IPR029069">
    <property type="entry name" value="HotDog_dom_sf"/>
</dbReference>
<dbReference type="PANTHER" id="PTHR31793:SF27">
    <property type="entry name" value="NOVEL THIOESTERASE SUPERFAMILY DOMAIN AND SAPOSIN A-TYPE DOMAIN CONTAINING PROTEIN (0610012H03RIK)"/>
    <property type="match status" value="1"/>
</dbReference>
<dbReference type="RefSeq" id="WP_143951043.1">
    <property type="nucleotide sequence ID" value="NZ_BAABMB010000005.1"/>
</dbReference>
<dbReference type="InterPro" id="IPR006684">
    <property type="entry name" value="YbgC/YbaW"/>
</dbReference>
<dbReference type="GO" id="GO:0047617">
    <property type="term" value="F:fatty acyl-CoA hydrolase activity"/>
    <property type="evidence" value="ECO:0007669"/>
    <property type="project" value="TreeGrafter"/>
</dbReference>
<organism evidence="4 5">
    <name type="scientific">Verticiella sediminum</name>
    <dbReference type="NCBI Taxonomy" id="1247510"/>
    <lineage>
        <taxon>Bacteria</taxon>
        <taxon>Pseudomonadati</taxon>
        <taxon>Pseudomonadota</taxon>
        <taxon>Betaproteobacteria</taxon>
        <taxon>Burkholderiales</taxon>
        <taxon>Alcaligenaceae</taxon>
        <taxon>Verticiella</taxon>
    </lineage>
</organism>
<dbReference type="CDD" id="cd00586">
    <property type="entry name" value="4HBT"/>
    <property type="match status" value="1"/>
</dbReference>
<comment type="caution">
    <text evidence="4">The sequence shown here is derived from an EMBL/GenBank/DDBJ whole genome shotgun (WGS) entry which is preliminary data.</text>
</comment>
<gene>
    <name evidence="4" type="ORF">FOZ76_25175</name>
</gene>
<proteinExistence type="inferred from homology"/>